<dbReference type="Proteomes" id="UP000033710">
    <property type="component" value="Unassembled WGS sequence"/>
</dbReference>
<dbReference type="AlphaFoldDB" id="A0A0F2LX65"/>
<protein>
    <submittedName>
        <fullName evidence="2">Uncharacterized protein</fullName>
    </submittedName>
</protein>
<organism evidence="2 3">
    <name type="scientific">Sporothrix schenckii 1099-18</name>
    <dbReference type="NCBI Taxonomy" id="1397361"/>
    <lineage>
        <taxon>Eukaryota</taxon>
        <taxon>Fungi</taxon>
        <taxon>Dikarya</taxon>
        <taxon>Ascomycota</taxon>
        <taxon>Pezizomycotina</taxon>
        <taxon>Sordariomycetes</taxon>
        <taxon>Sordariomycetidae</taxon>
        <taxon>Ophiostomatales</taxon>
        <taxon>Ophiostomataceae</taxon>
        <taxon>Sporothrix</taxon>
    </lineage>
</organism>
<gene>
    <name evidence="2" type="ORF">SPSK_05583</name>
</gene>
<evidence type="ECO:0000313" key="2">
    <source>
        <dbReference type="EMBL" id="KJR80481.1"/>
    </source>
</evidence>
<name>A0A0F2LX65_SPOSC</name>
<feature type="compositionally biased region" description="Basic and acidic residues" evidence="1">
    <location>
        <begin position="175"/>
        <end position="198"/>
    </location>
</feature>
<evidence type="ECO:0000256" key="1">
    <source>
        <dbReference type="SAM" id="MobiDB-lite"/>
    </source>
</evidence>
<feature type="region of interest" description="Disordered" evidence="1">
    <location>
        <begin position="121"/>
        <end position="211"/>
    </location>
</feature>
<dbReference type="VEuPathDB" id="FungiDB:SPSK_05583"/>
<proteinExistence type="predicted"/>
<comment type="caution">
    <text evidence="2">The sequence shown here is derived from an EMBL/GenBank/DDBJ whole genome shotgun (WGS) entry which is preliminary data.</text>
</comment>
<dbReference type="KEGG" id="ssck:SPSK_05583"/>
<sequence length="211" mass="23547">MPPGPENPPLFCGEMVILAFVVTVNWCVPAPSGSGGFFWRGSRWEAKHIRRPQSWSRPLLGSPLGWAENPDCVLSGGTREQAPPAPNVRATRVRRPRPTSKPVISQATRFILHKEVFQKETQTTKAAAKRQTPKAKQMQTQKCKTPNAKRQKQKSSAKRKRKKLKTGGVGVAEMHAPDGSEDREEKVEIANNSRERRGACQRPRVARAPEK</sequence>
<accession>A0A0F2LX65</accession>
<dbReference type="GeneID" id="27667603"/>
<evidence type="ECO:0000313" key="3">
    <source>
        <dbReference type="Proteomes" id="UP000033710"/>
    </source>
</evidence>
<reference evidence="2 3" key="1">
    <citation type="journal article" date="2014" name="BMC Genomics">
        <title>Comparative genomics of the major fungal agents of human and animal Sporotrichosis: Sporothrix schenckii and Sporothrix brasiliensis.</title>
        <authorList>
            <person name="Teixeira M.M."/>
            <person name="de Almeida L.G."/>
            <person name="Kubitschek-Barreira P."/>
            <person name="Alves F.L."/>
            <person name="Kioshima E.S."/>
            <person name="Abadio A.K."/>
            <person name="Fernandes L."/>
            <person name="Derengowski L.S."/>
            <person name="Ferreira K.S."/>
            <person name="Souza R.C."/>
            <person name="Ruiz J.C."/>
            <person name="de Andrade N.C."/>
            <person name="Paes H.C."/>
            <person name="Nicola A.M."/>
            <person name="Albuquerque P."/>
            <person name="Gerber A.L."/>
            <person name="Martins V.P."/>
            <person name="Peconick L.D."/>
            <person name="Neto A.V."/>
            <person name="Chaucanez C.B."/>
            <person name="Silva P.A."/>
            <person name="Cunha O.L."/>
            <person name="de Oliveira F.F."/>
            <person name="dos Santos T.C."/>
            <person name="Barros A.L."/>
            <person name="Soares M.A."/>
            <person name="de Oliveira L.M."/>
            <person name="Marini M.M."/>
            <person name="Villalobos-Duno H."/>
            <person name="Cunha M.M."/>
            <person name="de Hoog S."/>
            <person name="da Silveira J.F."/>
            <person name="Henrissat B."/>
            <person name="Nino-Vega G.A."/>
            <person name="Cisalpino P.S."/>
            <person name="Mora-Montes H.M."/>
            <person name="Almeida S.R."/>
            <person name="Stajich J.E."/>
            <person name="Lopes-Bezerra L.M."/>
            <person name="Vasconcelos A.T."/>
            <person name="Felipe M.S."/>
        </authorList>
    </citation>
    <scope>NUCLEOTIDE SEQUENCE [LARGE SCALE GENOMIC DNA]</scope>
    <source>
        <strain evidence="2 3">1099-18</strain>
    </source>
</reference>
<dbReference type="RefSeq" id="XP_016583157.1">
    <property type="nucleotide sequence ID" value="XM_016732326.1"/>
</dbReference>
<feature type="region of interest" description="Disordered" evidence="1">
    <location>
        <begin position="77"/>
        <end position="102"/>
    </location>
</feature>
<dbReference type="EMBL" id="AXCR01000012">
    <property type="protein sequence ID" value="KJR80481.1"/>
    <property type="molecule type" value="Genomic_DNA"/>
</dbReference>
<feature type="compositionally biased region" description="Basic residues" evidence="1">
    <location>
        <begin position="147"/>
        <end position="165"/>
    </location>
</feature>
<reference evidence="2 3" key="2">
    <citation type="journal article" date="2015" name="Eukaryot. Cell">
        <title>Asexual propagation of a virulent clone complex in a human and feline outbreak of sporotrichosis.</title>
        <authorList>
            <person name="Teixeira Mde M."/>
            <person name="Rodrigues A.M."/>
            <person name="Tsui C.K."/>
            <person name="de Almeida L.G."/>
            <person name="Van Diepeningen A.D."/>
            <person name="van den Ende B.G."/>
            <person name="Fernandes G.F."/>
            <person name="Kano R."/>
            <person name="Hamelin R.C."/>
            <person name="Lopes-Bezerra L.M."/>
            <person name="Vasconcelos A.T."/>
            <person name="de Hoog S."/>
            <person name="de Camargo Z.P."/>
            <person name="Felipe M.S."/>
        </authorList>
    </citation>
    <scope>NUCLEOTIDE SEQUENCE [LARGE SCALE GENOMIC DNA]</scope>
    <source>
        <strain evidence="2 3">1099-18</strain>
    </source>
</reference>